<protein>
    <submittedName>
        <fullName evidence="1">Uncharacterized protein</fullName>
    </submittedName>
</protein>
<dbReference type="Proteomes" id="UP001060085">
    <property type="component" value="Linkage Group LG06"/>
</dbReference>
<sequence>MGTSVNIIVGSQVWVEDPALAWVDGEVKTIKGEELEIQTNNGKKVVTKLSKVYPKDTEAPAGGVDDMTKLSYLHDPGVLENLRIRYELNEIYTYTGNILIAINPFQKLPHLYDAHMMQQYKGAQFGELSPHVFAIADVAYRAMINERKSNSILVSGESGAGKTETTKMLMRYLAYLGGRAATEGRTVEQQVLESNPVLEAFGNAKTVRNNNSSRFGKFVEIQFDKHGRISGAAIRTYLLERSRVCQISDPERNYHCFYLLCAAPQEEIEKYKLGHPKTFHYLNQSKCYELVGVSDAHDYLATRRAMDVVGISKEDQEAIFRVVAAILHIGNIEFAKGKDADSSVLKDQKAKFHLNTTAELLMCDPVALEDALCKRVMVTPEEVIKRSLDPLSAAFSRDGFAKTIYSRLFDWLVDKINVSIGQDATSKSLIGVLDIYGFESFKHNSFEQFCINFTNEKLQQHFNQHVFKMEQEEYTKEAINWSYIEFVDNQDVLDLIEKKPGGIVALLDEACMFPKSTHETFANKLYQTFKTHKRFIKPKLSRTDFIISHYAGEVNYQSDQFLDKNKDYVVPEHQDLLSASKCSFVAGLFPPVREEASKSSKFSSIGSRFKLQLQQLMETLNATEPHYIRCVKPNNLLKPAVFENANIMQQLRCGGVLEAIRISCAGYPTRRAFFEFINRFGLLAPEFLEGNYDEKVACQKILEKKGLKGFQIGKTKVFLRAGQMAELDARRAEVLSNAAKTIQRRILTYTARKQFLALREASICLQSSCRGRLAGKLYVGMKKEAAAVKIQKNTRRHEARKSYSKLRVSVLVLQTGLRAMEAHKRFIFRRQTKAATIIQARWRCHKASTYYRKLKRGTIVAQCRCRGKIARRELRKLKQAARDTGALKEAKDKLEKQLEELTWRLQLEKRLRTDLEEAKAQEMIKFQTSLEAMQKKVDEANALAVKEREAAKKAIEEAPPVVKEVPVYVEDTKKVEFMTEEINSLKAALQHEKETSDELRQKYADEQESSEERRKKLEETEKKVQQLQESMQRLEEKSNNLESENKVLRQQAVSIAPNKFLSGRSRSILQRMESSHSFSDSRMNMEMRSPSMNQRDLSEVEDKPQKSLNEKQQENQELLVRCITQHLGFAGNKPIAASIIYKCLLQWRSFEVERTSVFDKIIQTIGHAIEKTQDNNDVLAYWLSNSSTLLLLLQRTLKASGAAGMAPLRRRSSSTSLFGRMNHSFRGSPQGVNLSFASGGGESLRQVEAKYPALLFKQQLTAYVEKIYGMIRDNLKKEISPLLGLCIQAPRTSRASLVKGSSRSVGNSAAQQALIAHWQGIVKSLRNFLDTLKANHVPPFLVRKVFTQIFSFINVQLFNSLLLRRECCSFSNGEYVKAGLAELEHWCYKATDEYAGSAWDELKHIRQAIGFLVMHQKPKKSLDEISRDLCPVLSIQQLYRISTMYWDDKYGTHSVSADVISKMRALMTEDSNNAVSNSFLLDDDSSIPFSVDDISKSMEQIDISDIEPPPLIRENSGFSFLLPRSD</sequence>
<proteinExistence type="predicted"/>
<keyword evidence="2" id="KW-1185">Reference proteome</keyword>
<dbReference type="EMBL" id="CM044706">
    <property type="protein sequence ID" value="KAI5659974.1"/>
    <property type="molecule type" value="Genomic_DNA"/>
</dbReference>
<name>A0ACC0AH90_CATRO</name>
<reference evidence="2" key="1">
    <citation type="journal article" date="2023" name="Nat. Plants">
        <title>Single-cell RNA sequencing provides a high-resolution roadmap for understanding the multicellular compartmentation of specialized metabolism.</title>
        <authorList>
            <person name="Sun S."/>
            <person name="Shen X."/>
            <person name="Li Y."/>
            <person name="Li Y."/>
            <person name="Wang S."/>
            <person name="Li R."/>
            <person name="Zhang H."/>
            <person name="Shen G."/>
            <person name="Guo B."/>
            <person name="Wei J."/>
            <person name="Xu J."/>
            <person name="St-Pierre B."/>
            <person name="Chen S."/>
            <person name="Sun C."/>
        </authorList>
    </citation>
    <scope>NUCLEOTIDE SEQUENCE [LARGE SCALE GENOMIC DNA]</scope>
</reference>
<comment type="caution">
    <text evidence="1">The sequence shown here is derived from an EMBL/GenBank/DDBJ whole genome shotgun (WGS) entry which is preliminary data.</text>
</comment>
<accession>A0ACC0AH90</accession>
<gene>
    <name evidence="1" type="ORF">M9H77_28767</name>
</gene>
<evidence type="ECO:0000313" key="2">
    <source>
        <dbReference type="Proteomes" id="UP001060085"/>
    </source>
</evidence>
<evidence type="ECO:0000313" key="1">
    <source>
        <dbReference type="EMBL" id="KAI5659974.1"/>
    </source>
</evidence>
<organism evidence="1 2">
    <name type="scientific">Catharanthus roseus</name>
    <name type="common">Madagascar periwinkle</name>
    <name type="synonym">Vinca rosea</name>
    <dbReference type="NCBI Taxonomy" id="4058"/>
    <lineage>
        <taxon>Eukaryota</taxon>
        <taxon>Viridiplantae</taxon>
        <taxon>Streptophyta</taxon>
        <taxon>Embryophyta</taxon>
        <taxon>Tracheophyta</taxon>
        <taxon>Spermatophyta</taxon>
        <taxon>Magnoliopsida</taxon>
        <taxon>eudicotyledons</taxon>
        <taxon>Gunneridae</taxon>
        <taxon>Pentapetalae</taxon>
        <taxon>asterids</taxon>
        <taxon>lamiids</taxon>
        <taxon>Gentianales</taxon>
        <taxon>Apocynaceae</taxon>
        <taxon>Rauvolfioideae</taxon>
        <taxon>Vinceae</taxon>
        <taxon>Catharanthinae</taxon>
        <taxon>Catharanthus</taxon>
    </lineage>
</organism>